<evidence type="ECO:0000256" key="4">
    <source>
        <dbReference type="ARBA" id="ARBA00022741"/>
    </source>
</evidence>
<evidence type="ECO:0000256" key="10">
    <source>
        <dbReference type="RuleBase" id="RU000304"/>
    </source>
</evidence>
<dbReference type="Pfam" id="PF00069">
    <property type="entry name" value="Pkinase"/>
    <property type="match status" value="1"/>
</dbReference>
<evidence type="ECO:0000256" key="11">
    <source>
        <dbReference type="SAM" id="MobiDB-lite"/>
    </source>
</evidence>
<keyword evidence="3" id="KW-0808">Transferase</keyword>
<gene>
    <name evidence="13" type="ORF">PHYBLDRAFT_126289</name>
</gene>
<organism evidence="13 14">
    <name type="scientific">Phycomyces blakesleeanus (strain ATCC 8743b / DSM 1359 / FGSC 10004 / NBRC 33097 / NRRL 1555)</name>
    <dbReference type="NCBI Taxonomy" id="763407"/>
    <lineage>
        <taxon>Eukaryota</taxon>
        <taxon>Fungi</taxon>
        <taxon>Fungi incertae sedis</taxon>
        <taxon>Mucoromycota</taxon>
        <taxon>Mucoromycotina</taxon>
        <taxon>Mucoromycetes</taxon>
        <taxon>Mucorales</taxon>
        <taxon>Phycomycetaceae</taxon>
        <taxon>Phycomyces</taxon>
    </lineage>
</organism>
<dbReference type="EMBL" id="KV440987">
    <property type="protein sequence ID" value="OAD70871.1"/>
    <property type="molecule type" value="Genomic_DNA"/>
</dbReference>
<comment type="catalytic activity">
    <reaction evidence="8">
        <text>L-seryl-[protein] + ATP = O-phospho-L-seryl-[protein] + ADP + H(+)</text>
        <dbReference type="Rhea" id="RHEA:17989"/>
        <dbReference type="Rhea" id="RHEA-COMP:9863"/>
        <dbReference type="Rhea" id="RHEA-COMP:11604"/>
        <dbReference type="ChEBI" id="CHEBI:15378"/>
        <dbReference type="ChEBI" id="CHEBI:29999"/>
        <dbReference type="ChEBI" id="CHEBI:30616"/>
        <dbReference type="ChEBI" id="CHEBI:83421"/>
        <dbReference type="ChEBI" id="CHEBI:456216"/>
        <dbReference type="EC" id="2.7.11.1"/>
    </reaction>
</comment>
<dbReference type="GeneID" id="28990001"/>
<evidence type="ECO:0000256" key="3">
    <source>
        <dbReference type="ARBA" id="ARBA00022679"/>
    </source>
</evidence>
<dbReference type="STRING" id="763407.A0A163A3S1"/>
<dbReference type="AlphaFoldDB" id="A0A163A3S1"/>
<dbReference type="PANTHER" id="PTHR24343:SF137">
    <property type="entry name" value="SERINE_THREONINE-PROTEIN KINASE HRK1"/>
    <property type="match status" value="1"/>
</dbReference>
<evidence type="ECO:0000259" key="12">
    <source>
        <dbReference type="PROSITE" id="PS50011"/>
    </source>
</evidence>
<feature type="binding site" evidence="9">
    <location>
        <position position="178"/>
    </location>
    <ligand>
        <name>ATP</name>
        <dbReference type="ChEBI" id="CHEBI:30616"/>
    </ligand>
</feature>
<dbReference type="Proteomes" id="UP000077315">
    <property type="component" value="Unassembled WGS sequence"/>
</dbReference>
<dbReference type="PROSITE" id="PS00108">
    <property type="entry name" value="PROTEIN_KINASE_ST"/>
    <property type="match status" value="1"/>
</dbReference>
<comment type="similarity">
    <text evidence="10">Belongs to the protein kinase superfamily.</text>
</comment>
<evidence type="ECO:0000256" key="6">
    <source>
        <dbReference type="ARBA" id="ARBA00022840"/>
    </source>
</evidence>
<dbReference type="SMART" id="SM00220">
    <property type="entry name" value="S_TKc"/>
    <property type="match status" value="1"/>
</dbReference>
<dbReference type="PROSITE" id="PS50011">
    <property type="entry name" value="PROTEIN_KINASE_DOM"/>
    <property type="match status" value="1"/>
</dbReference>
<dbReference type="FunCoup" id="A0A163A3S1">
    <property type="interactions" value="92"/>
</dbReference>
<dbReference type="InterPro" id="IPR011009">
    <property type="entry name" value="Kinase-like_dom_sf"/>
</dbReference>
<dbReference type="VEuPathDB" id="FungiDB:PHYBLDRAFT_126289"/>
<keyword evidence="6 9" id="KW-0067">ATP-binding</keyword>
<evidence type="ECO:0000256" key="1">
    <source>
        <dbReference type="ARBA" id="ARBA00012513"/>
    </source>
</evidence>
<dbReference type="GO" id="GO:0004674">
    <property type="term" value="F:protein serine/threonine kinase activity"/>
    <property type="evidence" value="ECO:0007669"/>
    <property type="project" value="UniProtKB-KW"/>
</dbReference>
<keyword evidence="5" id="KW-0418">Kinase</keyword>
<name>A0A163A3S1_PHYB8</name>
<sequence>MLSPVVQPVGLMTPDRSVPSSPTVCPAVASRTTPSSAAPVDLSDLARRLQKAISFSKPPSPAISSSSSSSSSSTSSTPSSLALPSPGLPIQFIFKKPEYNNHYHETHFHRPKPKDSLIWSDLRQFFSPLAEEDQRSDFGNQFRQNIESRYGKWGRFIGKGAGGSVRLIRRDNNSLAVKHFRSRLSQESEKDYIKKVTAEFCIGSALHHPNVIQTLDLIQDGPQFYQIMEYCPNDLFNVVMSGMMSRQEIACTFRQLLRGVEYLHGLGIAHRDLKLDNLVLSPLGTLKIIDFGCSTVFRCPFETNITRSKGIYGSDPYIAPEQYTQPTYDPRQSDIWSCAIIFLCMTIRRFPWRAPHARDPSFRAYCSNPQLQKAHLLKLLPRECRPAIGSIISLDPAERTTLQDLMKDSWVRDEDVCTVDAPGAHHVHHVTHPSSNERANLVVLSPEPPGRMAEREKRRRGY</sequence>
<dbReference type="InterPro" id="IPR017441">
    <property type="entry name" value="Protein_kinase_ATP_BS"/>
</dbReference>
<comment type="catalytic activity">
    <reaction evidence="7">
        <text>L-threonyl-[protein] + ATP = O-phospho-L-threonyl-[protein] + ADP + H(+)</text>
        <dbReference type="Rhea" id="RHEA:46608"/>
        <dbReference type="Rhea" id="RHEA-COMP:11060"/>
        <dbReference type="Rhea" id="RHEA-COMP:11605"/>
        <dbReference type="ChEBI" id="CHEBI:15378"/>
        <dbReference type="ChEBI" id="CHEBI:30013"/>
        <dbReference type="ChEBI" id="CHEBI:30616"/>
        <dbReference type="ChEBI" id="CHEBI:61977"/>
        <dbReference type="ChEBI" id="CHEBI:456216"/>
        <dbReference type="EC" id="2.7.11.1"/>
    </reaction>
</comment>
<evidence type="ECO:0000256" key="8">
    <source>
        <dbReference type="ARBA" id="ARBA00048679"/>
    </source>
</evidence>
<keyword evidence="14" id="KW-1185">Reference proteome</keyword>
<dbReference type="PANTHER" id="PTHR24343">
    <property type="entry name" value="SERINE/THREONINE KINASE"/>
    <property type="match status" value="1"/>
</dbReference>
<evidence type="ECO:0000313" key="13">
    <source>
        <dbReference type="EMBL" id="OAD70871.1"/>
    </source>
</evidence>
<dbReference type="InterPro" id="IPR000719">
    <property type="entry name" value="Prot_kinase_dom"/>
</dbReference>
<evidence type="ECO:0000256" key="9">
    <source>
        <dbReference type="PROSITE-ProRule" id="PRU10141"/>
    </source>
</evidence>
<dbReference type="Gene3D" id="1.10.510.10">
    <property type="entry name" value="Transferase(Phosphotransferase) domain 1"/>
    <property type="match status" value="1"/>
</dbReference>
<accession>A0A163A3S1</accession>
<evidence type="ECO:0000256" key="2">
    <source>
        <dbReference type="ARBA" id="ARBA00022527"/>
    </source>
</evidence>
<dbReference type="InterPro" id="IPR008271">
    <property type="entry name" value="Ser/Thr_kinase_AS"/>
</dbReference>
<dbReference type="OrthoDB" id="6513151at2759"/>
<keyword evidence="4 9" id="KW-0547">Nucleotide-binding</keyword>
<protein>
    <recommendedName>
        <fullName evidence="1">non-specific serine/threonine protein kinase</fullName>
        <ecNumber evidence="1">2.7.11.1</ecNumber>
    </recommendedName>
</protein>
<dbReference type="GO" id="GO:0005829">
    <property type="term" value="C:cytosol"/>
    <property type="evidence" value="ECO:0007669"/>
    <property type="project" value="TreeGrafter"/>
</dbReference>
<evidence type="ECO:0000256" key="5">
    <source>
        <dbReference type="ARBA" id="ARBA00022777"/>
    </source>
</evidence>
<proteinExistence type="inferred from homology"/>
<feature type="region of interest" description="Disordered" evidence="11">
    <location>
        <begin position="54"/>
        <end position="83"/>
    </location>
</feature>
<dbReference type="CDD" id="cd13994">
    <property type="entry name" value="STKc_HAL4_like"/>
    <property type="match status" value="1"/>
</dbReference>
<feature type="region of interest" description="Disordered" evidence="11">
    <location>
        <begin position="1"/>
        <end position="41"/>
    </location>
</feature>
<feature type="domain" description="Protein kinase" evidence="12">
    <location>
        <begin position="151"/>
        <end position="411"/>
    </location>
</feature>
<keyword evidence="2 10" id="KW-0723">Serine/threonine-protein kinase</keyword>
<dbReference type="EC" id="2.7.11.1" evidence="1"/>
<dbReference type="RefSeq" id="XP_018288911.1">
    <property type="nucleotide sequence ID" value="XM_018429095.1"/>
</dbReference>
<dbReference type="GO" id="GO:0005524">
    <property type="term" value="F:ATP binding"/>
    <property type="evidence" value="ECO:0007669"/>
    <property type="project" value="UniProtKB-UniRule"/>
</dbReference>
<evidence type="ECO:0000256" key="7">
    <source>
        <dbReference type="ARBA" id="ARBA00047899"/>
    </source>
</evidence>
<dbReference type="SUPFAM" id="SSF56112">
    <property type="entry name" value="Protein kinase-like (PK-like)"/>
    <property type="match status" value="1"/>
</dbReference>
<dbReference type="PROSITE" id="PS00107">
    <property type="entry name" value="PROTEIN_KINASE_ATP"/>
    <property type="match status" value="1"/>
</dbReference>
<reference evidence="14" key="1">
    <citation type="submission" date="2015-06" db="EMBL/GenBank/DDBJ databases">
        <title>Expansion of signal transduction pathways in fungi by whole-genome duplication.</title>
        <authorList>
            <consortium name="DOE Joint Genome Institute"/>
            <person name="Corrochano L.M."/>
            <person name="Kuo A."/>
            <person name="Marcet-Houben M."/>
            <person name="Polaino S."/>
            <person name="Salamov A."/>
            <person name="Villalobos J.M."/>
            <person name="Alvarez M.I."/>
            <person name="Avalos J."/>
            <person name="Benito E.P."/>
            <person name="Benoit I."/>
            <person name="Burger G."/>
            <person name="Camino L.P."/>
            <person name="Canovas D."/>
            <person name="Cerda-Olmedo E."/>
            <person name="Cheng J.-F."/>
            <person name="Dominguez A."/>
            <person name="Elias M."/>
            <person name="Eslava A.P."/>
            <person name="Glaser F."/>
            <person name="Grimwood J."/>
            <person name="Gutierrez G."/>
            <person name="Heitman J."/>
            <person name="Henrissat B."/>
            <person name="Iturriaga E.A."/>
            <person name="Lang B.F."/>
            <person name="Lavin J.L."/>
            <person name="Lee S."/>
            <person name="Li W."/>
            <person name="Lindquist E."/>
            <person name="Lopez-Garcia S."/>
            <person name="Luque E.M."/>
            <person name="Marcos A.T."/>
            <person name="Martin J."/>
            <person name="McCluskey K."/>
            <person name="Medina H.R."/>
            <person name="Miralles-Duran A."/>
            <person name="Miyazaki A."/>
            <person name="Munoz-Torres E."/>
            <person name="Oguiza J.A."/>
            <person name="Ohm R."/>
            <person name="Olmedo M."/>
            <person name="Orejas M."/>
            <person name="Ortiz-Castellanos L."/>
            <person name="Pisabarro A.G."/>
            <person name="Rodriguez-Romero J."/>
            <person name="Ruiz-Herrera J."/>
            <person name="Ruiz-Vazquez R."/>
            <person name="Sanz C."/>
            <person name="Schackwitz W."/>
            <person name="Schmutz J."/>
            <person name="Shahriari M."/>
            <person name="Shelest E."/>
            <person name="Silva-Franco F."/>
            <person name="Soanes D."/>
            <person name="Syed K."/>
            <person name="Tagua V.G."/>
            <person name="Talbot N.J."/>
            <person name="Thon M."/>
            <person name="De vries R.P."/>
            <person name="Wiebenga A."/>
            <person name="Yadav J.S."/>
            <person name="Braun E.L."/>
            <person name="Baker S."/>
            <person name="Garre V."/>
            <person name="Horwitz B."/>
            <person name="Torres-Martinez S."/>
            <person name="Idnurm A."/>
            <person name="Herrera-Estrella A."/>
            <person name="Gabaldon T."/>
            <person name="Grigoriev I.V."/>
        </authorList>
    </citation>
    <scope>NUCLEOTIDE SEQUENCE [LARGE SCALE GENOMIC DNA]</scope>
    <source>
        <strain evidence="14">NRRL 1555(-)</strain>
    </source>
</reference>
<evidence type="ECO:0000313" key="14">
    <source>
        <dbReference type="Proteomes" id="UP000077315"/>
    </source>
</evidence>
<dbReference type="InParanoid" id="A0A163A3S1"/>